<dbReference type="AlphaFoldDB" id="A0A507R0W0"/>
<keyword evidence="3" id="KW-1185">Reference proteome</keyword>
<gene>
    <name evidence="2" type="ORF">MPDQ_004758</name>
</gene>
<feature type="region of interest" description="Disordered" evidence="1">
    <location>
        <begin position="447"/>
        <end position="477"/>
    </location>
</feature>
<dbReference type="PANTHER" id="PTHR42037:SF1">
    <property type="match status" value="1"/>
</dbReference>
<name>A0A507R0W0_MONPU</name>
<feature type="compositionally biased region" description="Polar residues" evidence="1">
    <location>
        <begin position="459"/>
        <end position="469"/>
    </location>
</feature>
<evidence type="ECO:0000256" key="1">
    <source>
        <dbReference type="SAM" id="MobiDB-lite"/>
    </source>
</evidence>
<proteinExistence type="predicted"/>
<evidence type="ECO:0000313" key="2">
    <source>
        <dbReference type="EMBL" id="TQB74457.1"/>
    </source>
</evidence>
<dbReference type="Proteomes" id="UP000319663">
    <property type="component" value="Unassembled WGS sequence"/>
</dbReference>
<comment type="caution">
    <text evidence="2">The sequence shown here is derived from an EMBL/GenBank/DDBJ whole genome shotgun (WGS) entry which is preliminary data.</text>
</comment>
<protein>
    <submittedName>
        <fullName evidence="2">Uncharacterized protein</fullName>
    </submittedName>
</protein>
<sequence length="509" mass="57870">MYGKDDESQAATNIKAALGEEGHFCEPFLLLEVQSLKQSNACAFDLAADCRVHSHQQTKRTIPPMAIKKTMIEHDPGDVRRFYEMICFTRSLSPVRGNRIKQVFSVESDGFEIAKCRRDFADAIAYFCAYRANPDNVTAVALGRKNTKVVLWIASNANVPAKVIDFLNNSALNVVQRLACADMKQGQLPPSEHETALMILGKILQFSRKKIFKYYKPAIAAWKEICRVVNPQGSDNTNSDLATLCEWFQKEFYKSGVMLEECDMPDLAISCYIARTKKAFDILDHGSGQGNEQSLAYERLYKLLNKLGKHVLLFKRMVHAIVALRLDFQKGFVVEPITASTPTPIPLPQLSKRTMEKIIARVFPKEDERSRFYHHLSQFYNMEGIYQSLKLYKEKGRVRVHAEILLIDYFDKIDVDFLDNDDKRHKQFLNQVTENLQSGLRNEMRQQVAPRKYHADSTAGASSIANSNRARPIPKTSDHSVRALIQLLSKEISAKDDVDLEDGGVMLHR</sequence>
<accession>A0A507R0W0</accession>
<dbReference type="EMBL" id="VIFY01000031">
    <property type="protein sequence ID" value="TQB74457.1"/>
    <property type="molecule type" value="Genomic_DNA"/>
</dbReference>
<dbReference type="PANTHER" id="PTHR42037">
    <property type="match status" value="1"/>
</dbReference>
<evidence type="ECO:0000313" key="3">
    <source>
        <dbReference type="Proteomes" id="UP000319663"/>
    </source>
</evidence>
<organism evidence="2 3">
    <name type="scientific">Monascus purpureus</name>
    <name type="common">Red mold</name>
    <name type="synonym">Monascus anka</name>
    <dbReference type="NCBI Taxonomy" id="5098"/>
    <lineage>
        <taxon>Eukaryota</taxon>
        <taxon>Fungi</taxon>
        <taxon>Dikarya</taxon>
        <taxon>Ascomycota</taxon>
        <taxon>Pezizomycotina</taxon>
        <taxon>Eurotiomycetes</taxon>
        <taxon>Eurotiomycetidae</taxon>
        <taxon>Eurotiales</taxon>
        <taxon>Aspergillaceae</taxon>
        <taxon>Monascus</taxon>
    </lineage>
</organism>
<reference evidence="2 3" key="1">
    <citation type="submission" date="2019-06" db="EMBL/GenBank/DDBJ databases">
        <title>Wine fermentation using esterase from Monascus purpureus.</title>
        <authorList>
            <person name="Geng C."/>
            <person name="Zhang Y."/>
        </authorList>
    </citation>
    <scope>NUCLEOTIDE SEQUENCE [LARGE SCALE GENOMIC DNA]</scope>
    <source>
        <strain evidence="2">HQ1</strain>
    </source>
</reference>